<reference evidence="2" key="2">
    <citation type="submission" date="2021-04" db="EMBL/GenBank/DDBJ databases">
        <authorList>
            <person name="Podell S."/>
        </authorList>
    </citation>
    <scope>NUCLEOTIDE SEQUENCE</scope>
    <source>
        <strain evidence="2">Hildebrandi</strain>
    </source>
</reference>
<protein>
    <submittedName>
        <fullName evidence="2">Uncharacterized protein</fullName>
    </submittedName>
</protein>
<proteinExistence type="predicted"/>
<reference evidence="2" key="1">
    <citation type="journal article" date="2021" name="Sci. Rep.">
        <title>Diploid genomic architecture of Nitzschia inconspicua, an elite biomass production diatom.</title>
        <authorList>
            <person name="Oliver A."/>
            <person name="Podell S."/>
            <person name="Pinowska A."/>
            <person name="Traller J.C."/>
            <person name="Smith S.R."/>
            <person name="McClure R."/>
            <person name="Beliaev A."/>
            <person name="Bohutskyi P."/>
            <person name="Hill E.A."/>
            <person name="Rabines A."/>
            <person name="Zheng H."/>
            <person name="Allen L.Z."/>
            <person name="Kuo A."/>
            <person name="Grigoriev I.V."/>
            <person name="Allen A.E."/>
            <person name="Hazlebeck D."/>
            <person name="Allen E.E."/>
        </authorList>
    </citation>
    <scope>NUCLEOTIDE SEQUENCE</scope>
    <source>
        <strain evidence="2">Hildebrandi</strain>
    </source>
</reference>
<keyword evidence="3" id="KW-1185">Reference proteome</keyword>
<accession>A0A9K3PUJ1</accession>
<feature type="compositionally biased region" description="Basic and acidic residues" evidence="1">
    <location>
        <begin position="333"/>
        <end position="342"/>
    </location>
</feature>
<dbReference type="Proteomes" id="UP000693970">
    <property type="component" value="Unassembled WGS sequence"/>
</dbReference>
<comment type="caution">
    <text evidence="2">The sequence shown here is derived from an EMBL/GenBank/DDBJ whole genome shotgun (WGS) entry which is preliminary data.</text>
</comment>
<evidence type="ECO:0000313" key="3">
    <source>
        <dbReference type="Proteomes" id="UP000693970"/>
    </source>
</evidence>
<sequence>MDDSRIHVEMIPMASLHHTDNTINSLTETFKEASARFLLQTLQSGDETSVDSWKSNTSIRIDCVCATFEELTTTEEDISQSVIDDECDDDFRTNELDEALEEALADTGTSECQTLSRPSELTVPYPDGSASGKKKPAPWDTSSSEDTSKNSSCDSNIPKCQETISFQVRAIEHSMTIKGDDHFASNANCTRRDPMDLRPSVPKRRGSNDILSNASETGQEYTEGSVEEHDNAKDIPEPNTLQTKDTKSATKTLQSFLISRLPNEIVSKLSLDEWASVCSEVSQFSAINDEFERNDHMAQSTVVKEDVDENLGDCASVVSDLTFFTGCTGNLKKDSEKTKEADGVFPPTLPLSSRSHQPLQKRRSWHDKGSATAPQLPCRRGKVWLDRTNSDPIAPKDFVRKFSRTSSLPSDVVSVSRRNVSFDAVEVRHYELVLDLNPSTTSGPSVGIGWNYTVEPPQKVSDVERMKDEFGRRRLNDIVIPRHVREKSLRDCGYTTKQIAKAVRLNLRARNQRLQTIHNYKLDRIVERSSSHMRRLFRPSR</sequence>
<feature type="region of interest" description="Disordered" evidence="1">
    <location>
        <begin position="181"/>
        <end position="247"/>
    </location>
</feature>
<feature type="compositionally biased region" description="Basic and acidic residues" evidence="1">
    <location>
        <begin position="226"/>
        <end position="236"/>
    </location>
</feature>
<feature type="region of interest" description="Disordered" evidence="1">
    <location>
        <begin position="105"/>
        <end position="156"/>
    </location>
</feature>
<feature type="compositionally biased region" description="Low complexity" evidence="1">
    <location>
        <begin position="140"/>
        <end position="155"/>
    </location>
</feature>
<gene>
    <name evidence="2" type="ORF">IV203_035321</name>
</gene>
<feature type="region of interest" description="Disordered" evidence="1">
    <location>
        <begin position="333"/>
        <end position="375"/>
    </location>
</feature>
<dbReference type="AlphaFoldDB" id="A0A9K3PUJ1"/>
<evidence type="ECO:0000256" key="1">
    <source>
        <dbReference type="SAM" id="MobiDB-lite"/>
    </source>
</evidence>
<dbReference type="EMBL" id="JAGRRH010000013">
    <property type="protein sequence ID" value="KAG7360222.1"/>
    <property type="molecule type" value="Genomic_DNA"/>
</dbReference>
<feature type="compositionally biased region" description="Polar residues" evidence="1">
    <location>
        <begin position="209"/>
        <end position="222"/>
    </location>
</feature>
<feature type="compositionally biased region" description="Polar residues" evidence="1">
    <location>
        <begin position="107"/>
        <end position="119"/>
    </location>
</feature>
<organism evidence="2 3">
    <name type="scientific">Nitzschia inconspicua</name>
    <dbReference type="NCBI Taxonomy" id="303405"/>
    <lineage>
        <taxon>Eukaryota</taxon>
        <taxon>Sar</taxon>
        <taxon>Stramenopiles</taxon>
        <taxon>Ochrophyta</taxon>
        <taxon>Bacillariophyta</taxon>
        <taxon>Bacillariophyceae</taxon>
        <taxon>Bacillariophycidae</taxon>
        <taxon>Bacillariales</taxon>
        <taxon>Bacillariaceae</taxon>
        <taxon>Nitzschia</taxon>
    </lineage>
</organism>
<name>A0A9K3PUJ1_9STRA</name>
<evidence type="ECO:0000313" key="2">
    <source>
        <dbReference type="EMBL" id="KAG7360222.1"/>
    </source>
</evidence>